<dbReference type="SMART" id="SM00052">
    <property type="entry name" value="EAL"/>
    <property type="match status" value="1"/>
</dbReference>
<dbReference type="InterPro" id="IPR035919">
    <property type="entry name" value="EAL_sf"/>
</dbReference>
<dbReference type="PROSITE" id="PS50883">
    <property type="entry name" value="EAL"/>
    <property type="match status" value="1"/>
</dbReference>
<dbReference type="Proteomes" id="UP001501588">
    <property type="component" value="Unassembled WGS sequence"/>
</dbReference>
<dbReference type="InterPro" id="IPR000014">
    <property type="entry name" value="PAS"/>
</dbReference>
<dbReference type="EMBL" id="BAAAFZ010000002">
    <property type="protein sequence ID" value="GAA0566570.1"/>
    <property type="molecule type" value="Genomic_DNA"/>
</dbReference>
<proteinExistence type="predicted"/>
<keyword evidence="3" id="KW-1185">Reference proteome</keyword>
<gene>
    <name evidence="2" type="ORF">GCM10009416_00650</name>
</gene>
<dbReference type="Gene3D" id="3.30.450.20">
    <property type="entry name" value="PAS domain"/>
    <property type="match status" value="1"/>
</dbReference>
<dbReference type="SUPFAM" id="SSF141868">
    <property type="entry name" value="EAL domain-like"/>
    <property type="match status" value="1"/>
</dbReference>
<dbReference type="Gene3D" id="3.20.20.450">
    <property type="entry name" value="EAL domain"/>
    <property type="match status" value="1"/>
</dbReference>
<dbReference type="InterPro" id="IPR035965">
    <property type="entry name" value="PAS-like_dom_sf"/>
</dbReference>
<dbReference type="CDD" id="cd01948">
    <property type="entry name" value="EAL"/>
    <property type="match status" value="1"/>
</dbReference>
<dbReference type="CDD" id="cd00130">
    <property type="entry name" value="PAS"/>
    <property type="match status" value="1"/>
</dbReference>
<comment type="caution">
    <text evidence="2">The sequence shown here is derived from an EMBL/GenBank/DDBJ whole genome shotgun (WGS) entry which is preliminary data.</text>
</comment>
<dbReference type="SMART" id="SM00091">
    <property type="entry name" value="PAS"/>
    <property type="match status" value="1"/>
</dbReference>
<dbReference type="InterPro" id="IPR050706">
    <property type="entry name" value="Cyclic-di-GMP_PDE-like"/>
</dbReference>
<evidence type="ECO:0000259" key="1">
    <source>
        <dbReference type="PROSITE" id="PS50883"/>
    </source>
</evidence>
<evidence type="ECO:0000313" key="2">
    <source>
        <dbReference type="EMBL" id="GAA0566570.1"/>
    </source>
</evidence>
<dbReference type="InterPro" id="IPR013656">
    <property type="entry name" value="PAS_4"/>
</dbReference>
<dbReference type="Pfam" id="PF00563">
    <property type="entry name" value="EAL"/>
    <property type="match status" value="1"/>
</dbReference>
<dbReference type="Pfam" id="PF08448">
    <property type="entry name" value="PAS_4"/>
    <property type="match status" value="1"/>
</dbReference>
<dbReference type="InterPro" id="IPR001633">
    <property type="entry name" value="EAL_dom"/>
</dbReference>
<dbReference type="SUPFAM" id="SSF55785">
    <property type="entry name" value="PYP-like sensor domain (PAS domain)"/>
    <property type="match status" value="1"/>
</dbReference>
<reference evidence="3" key="1">
    <citation type="journal article" date="2019" name="Int. J. Syst. Evol. Microbiol.">
        <title>The Global Catalogue of Microorganisms (GCM) 10K type strain sequencing project: providing services to taxonomists for standard genome sequencing and annotation.</title>
        <authorList>
            <consortium name="The Broad Institute Genomics Platform"/>
            <consortium name="The Broad Institute Genome Sequencing Center for Infectious Disease"/>
            <person name="Wu L."/>
            <person name="Ma J."/>
        </authorList>
    </citation>
    <scope>NUCLEOTIDE SEQUENCE [LARGE SCALE GENOMIC DNA]</scope>
    <source>
        <strain evidence="3">JCM 9933</strain>
    </source>
</reference>
<evidence type="ECO:0000313" key="3">
    <source>
        <dbReference type="Proteomes" id="UP001501588"/>
    </source>
</evidence>
<accession>A0ABP3PMW6</accession>
<dbReference type="PANTHER" id="PTHR33121:SF79">
    <property type="entry name" value="CYCLIC DI-GMP PHOSPHODIESTERASE PDED-RELATED"/>
    <property type="match status" value="1"/>
</dbReference>
<feature type="domain" description="EAL" evidence="1">
    <location>
        <begin position="293"/>
        <end position="533"/>
    </location>
</feature>
<name>A0ABP3PMW6_9PROT</name>
<protein>
    <submittedName>
        <fullName evidence="2">EAL domain-containing protein</fullName>
    </submittedName>
</protein>
<sequence length="533" mass="55527">MADGGDGLHTGPGGPLGRASADRERFLAFALTAADMLLEVSPEGRIEFAAGAFRSRLGEPPEAWLGRPAESVVSLPDRAAFDGAFSTLLARDRLPPTPFRLPDAAGTPVSVAGLRLPAAHGAAGRFCLTVSSLPRQPVRAAHPALAGGDAVRDAALRLAGGGADALSFIEVTGPDGRPPEAGPVAALVDRALSAGLGAGCVAGELSAGRYGIVSQSPADDLADLAARIEDAARGAGLDAAVEARSVPLRAEGLTPVQRTRALRYALDAFARGGYPAVEAAGFAAGLSGFVERACSRADALHRAIAGKRFGLAFQPIVRMEDGAVEHYEALLRPDPEVAAEFGTPGDFVALAETLAMSEKLDWAVVEAASAAARRGRGARIAANLSGLSLQSPAFRARLLRLLDGEPMLASRLMAEITETAEIEDEEEAVRTIAALRERGMELCIDDFGAGAAAFRYLRAFRVDMVKIDGCYLRDATRSEQDRGILASMVGLIRTVGARIVSERIETQAEAELVRGLGADLGQGWLYGRPGALP</sequence>
<dbReference type="PANTHER" id="PTHR33121">
    <property type="entry name" value="CYCLIC DI-GMP PHOSPHODIESTERASE PDEF"/>
    <property type="match status" value="1"/>
</dbReference>
<organism evidence="2 3">
    <name type="scientific">Craurococcus roseus</name>
    <dbReference type="NCBI Taxonomy" id="77585"/>
    <lineage>
        <taxon>Bacteria</taxon>
        <taxon>Pseudomonadati</taxon>
        <taxon>Pseudomonadota</taxon>
        <taxon>Alphaproteobacteria</taxon>
        <taxon>Acetobacterales</taxon>
        <taxon>Acetobacteraceae</taxon>
        <taxon>Craurococcus</taxon>
    </lineage>
</organism>